<accession>A0A2K3JNY5</accession>
<evidence type="ECO:0000256" key="1">
    <source>
        <dbReference type="SAM" id="MobiDB-lite"/>
    </source>
</evidence>
<reference evidence="2 4" key="2">
    <citation type="journal article" date="2017" name="Front. Plant Sci.">
        <title>Gene Classification and Mining of Molecular Markers Useful in Red Clover (Trifolium pratense) Breeding.</title>
        <authorList>
            <person name="Istvanek J."/>
            <person name="Dluhosova J."/>
            <person name="Dluhos P."/>
            <person name="Patkova L."/>
            <person name="Nedelnik J."/>
            <person name="Repkova J."/>
        </authorList>
    </citation>
    <scope>NUCLEOTIDE SEQUENCE [LARGE SCALE GENOMIC DNA]</scope>
    <source>
        <strain evidence="4">cv. Tatra</strain>
        <tissue evidence="2">Young leaves</tissue>
    </source>
</reference>
<evidence type="ECO:0000313" key="2">
    <source>
        <dbReference type="EMBL" id="PNX55743.1"/>
    </source>
</evidence>
<organism evidence="2 4">
    <name type="scientific">Trifolium pratense</name>
    <name type="common">Red clover</name>
    <dbReference type="NCBI Taxonomy" id="57577"/>
    <lineage>
        <taxon>Eukaryota</taxon>
        <taxon>Viridiplantae</taxon>
        <taxon>Streptophyta</taxon>
        <taxon>Embryophyta</taxon>
        <taxon>Tracheophyta</taxon>
        <taxon>Spermatophyta</taxon>
        <taxon>Magnoliopsida</taxon>
        <taxon>eudicotyledons</taxon>
        <taxon>Gunneridae</taxon>
        <taxon>Pentapetalae</taxon>
        <taxon>rosids</taxon>
        <taxon>fabids</taxon>
        <taxon>Fabales</taxon>
        <taxon>Fabaceae</taxon>
        <taxon>Papilionoideae</taxon>
        <taxon>50 kb inversion clade</taxon>
        <taxon>NPAAA clade</taxon>
        <taxon>Hologalegina</taxon>
        <taxon>IRL clade</taxon>
        <taxon>Trifolieae</taxon>
        <taxon>Trifolium</taxon>
    </lineage>
</organism>
<dbReference type="EMBL" id="ASHM01093937">
    <property type="protein sequence ID" value="PNX64798.1"/>
    <property type="molecule type" value="Genomic_DNA"/>
</dbReference>
<evidence type="ECO:0000313" key="4">
    <source>
        <dbReference type="Proteomes" id="UP000236291"/>
    </source>
</evidence>
<reference evidence="2 4" key="1">
    <citation type="journal article" date="2014" name="Am. J. Bot.">
        <title>Genome assembly and annotation for red clover (Trifolium pratense; Fabaceae).</title>
        <authorList>
            <person name="Istvanek J."/>
            <person name="Jaros M."/>
            <person name="Krenek A."/>
            <person name="Repkova J."/>
        </authorList>
    </citation>
    <scope>NUCLEOTIDE SEQUENCE [LARGE SCALE GENOMIC DNA]</scope>
    <source>
        <strain evidence="4">cv. Tatra</strain>
        <tissue evidence="2">Young leaves</tissue>
    </source>
</reference>
<feature type="region of interest" description="Disordered" evidence="1">
    <location>
        <begin position="1"/>
        <end position="20"/>
    </location>
</feature>
<sequence>MEVVWSTVEEEEIEQERGVDGELMMRSEVVWKVEEEGSCSEWPREKDERKLGLEIEGRESENGDVNRRSIFLCSTDTQKHS</sequence>
<dbReference type="AlphaFoldDB" id="A0A2K3JNY5"/>
<proteinExistence type="predicted"/>
<comment type="caution">
    <text evidence="2">The sequence shown here is derived from an EMBL/GenBank/DDBJ whole genome shotgun (WGS) entry which is preliminary data.</text>
</comment>
<protein>
    <submittedName>
        <fullName evidence="2">Uncharacterized protein</fullName>
    </submittedName>
</protein>
<evidence type="ECO:0000313" key="3">
    <source>
        <dbReference type="EMBL" id="PNX64798.1"/>
    </source>
</evidence>
<name>A0A2K3JNY5_TRIPR</name>
<dbReference type="Proteomes" id="UP000236291">
    <property type="component" value="Unassembled WGS sequence"/>
</dbReference>
<dbReference type="EMBL" id="ASHM01072624">
    <property type="protein sequence ID" value="PNX55743.1"/>
    <property type="molecule type" value="Genomic_DNA"/>
</dbReference>
<gene>
    <name evidence="2" type="ORF">L195_g049373</name>
    <name evidence="3" type="ORF">L195_g054204</name>
</gene>